<dbReference type="Gene3D" id="1.20.1280.50">
    <property type="match status" value="1"/>
</dbReference>
<dbReference type="InterPro" id="IPR045048">
    <property type="entry name" value="FBXO31/39"/>
</dbReference>
<proteinExistence type="predicted"/>
<evidence type="ECO:0000256" key="2">
    <source>
        <dbReference type="ARBA" id="ARBA00022786"/>
    </source>
</evidence>
<keyword evidence="2" id="KW-0833">Ubl conjugation pathway</keyword>
<comment type="pathway">
    <text evidence="1">Protein modification; protein ubiquitination.</text>
</comment>
<dbReference type="InterPro" id="IPR001810">
    <property type="entry name" value="F-box_dom"/>
</dbReference>
<dbReference type="SMART" id="SM00256">
    <property type="entry name" value="FBOX"/>
    <property type="match status" value="1"/>
</dbReference>
<feature type="domain" description="F-box" evidence="4">
    <location>
        <begin position="214"/>
        <end position="255"/>
    </location>
</feature>
<feature type="region of interest" description="Disordered" evidence="3">
    <location>
        <begin position="44"/>
        <end position="66"/>
    </location>
</feature>
<protein>
    <recommendedName>
        <fullName evidence="4">F-box domain-containing protein</fullName>
    </recommendedName>
</protein>
<organism evidence="5 6">
    <name type="scientific">Ensete ventricosum</name>
    <name type="common">Abyssinian banana</name>
    <name type="synonym">Musa ensete</name>
    <dbReference type="NCBI Taxonomy" id="4639"/>
    <lineage>
        <taxon>Eukaryota</taxon>
        <taxon>Viridiplantae</taxon>
        <taxon>Streptophyta</taxon>
        <taxon>Embryophyta</taxon>
        <taxon>Tracheophyta</taxon>
        <taxon>Spermatophyta</taxon>
        <taxon>Magnoliopsida</taxon>
        <taxon>Liliopsida</taxon>
        <taxon>Zingiberales</taxon>
        <taxon>Musaceae</taxon>
        <taxon>Ensete</taxon>
    </lineage>
</organism>
<evidence type="ECO:0000259" key="4">
    <source>
        <dbReference type="PROSITE" id="PS50181"/>
    </source>
</evidence>
<dbReference type="PROSITE" id="PS50181">
    <property type="entry name" value="FBOX"/>
    <property type="match status" value="1"/>
</dbReference>
<reference evidence="5 6" key="1">
    <citation type="journal article" date="2014" name="Agronomy (Basel)">
        <title>A Draft Genome Sequence for Ensete ventricosum, the Drought-Tolerant Tree Against Hunger.</title>
        <authorList>
            <person name="Harrison J."/>
            <person name="Moore K.A."/>
            <person name="Paszkiewicz K."/>
            <person name="Jones T."/>
            <person name="Grant M."/>
            <person name="Ambacheew D."/>
            <person name="Muzemil S."/>
            <person name="Studholme D.J."/>
        </authorList>
    </citation>
    <scope>NUCLEOTIDE SEQUENCE [LARGE SCALE GENOMIC DNA]</scope>
</reference>
<evidence type="ECO:0000256" key="3">
    <source>
        <dbReference type="SAM" id="MobiDB-lite"/>
    </source>
</evidence>
<evidence type="ECO:0000313" key="6">
    <source>
        <dbReference type="Proteomes" id="UP000287651"/>
    </source>
</evidence>
<dbReference type="InterPro" id="IPR005174">
    <property type="entry name" value="KIB1-4_b-propeller"/>
</dbReference>
<dbReference type="PANTHER" id="PTHR10706">
    <property type="entry name" value="F-BOX FAMILY PROTEIN"/>
    <property type="match status" value="1"/>
</dbReference>
<dbReference type="FunFam" id="2.120.10.80:FF:000076">
    <property type="entry name" value="F-box/kelch-repeat protein At3g61590 family"/>
    <property type="match status" value="1"/>
</dbReference>
<dbReference type="InterPro" id="IPR011043">
    <property type="entry name" value="Gal_Oxase/kelch_b-propeller"/>
</dbReference>
<dbReference type="EMBL" id="AMZH03004747">
    <property type="protein sequence ID" value="RRT68268.1"/>
    <property type="molecule type" value="Genomic_DNA"/>
</dbReference>
<dbReference type="Gene3D" id="2.120.10.80">
    <property type="entry name" value="Kelch-type beta propeller"/>
    <property type="match status" value="1"/>
</dbReference>
<dbReference type="Proteomes" id="UP000287651">
    <property type="component" value="Unassembled WGS sequence"/>
</dbReference>
<accession>A0A426ZWA8</accession>
<evidence type="ECO:0000313" key="5">
    <source>
        <dbReference type="EMBL" id="RRT68268.1"/>
    </source>
</evidence>
<dbReference type="AlphaFoldDB" id="A0A426ZWA8"/>
<dbReference type="FunFam" id="1.20.1280.50:FF:000030">
    <property type="entry name" value="F-box/kelch-repeat protein At3g61590"/>
    <property type="match status" value="1"/>
</dbReference>
<dbReference type="PANTHER" id="PTHR10706:SF130">
    <property type="entry name" value="F-BOX ONLY PROTEIN 31"/>
    <property type="match status" value="1"/>
</dbReference>
<dbReference type="Pfam" id="PF03478">
    <property type="entry name" value="Beta-prop_KIB1-4"/>
    <property type="match status" value="1"/>
</dbReference>
<name>A0A426ZWA8_ENSVE</name>
<dbReference type="InterPro" id="IPR015915">
    <property type="entry name" value="Kelch-typ_b-propeller"/>
</dbReference>
<dbReference type="InterPro" id="IPR036047">
    <property type="entry name" value="F-box-like_dom_sf"/>
</dbReference>
<dbReference type="Pfam" id="PF12937">
    <property type="entry name" value="F-box-like"/>
    <property type="match status" value="1"/>
</dbReference>
<evidence type="ECO:0000256" key="1">
    <source>
        <dbReference type="ARBA" id="ARBA00004906"/>
    </source>
</evidence>
<dbReference type="SUPFAM" id="SSF50965">
    <property type="entry name" value="Galactose oxidase, central domain"/>
    <property type="match status" value="1"/>
</dbReference>
<gene>
    <name evidence="5" type="ORF">B296_00013534</name>
</gene>
<dbReference type="SUPFAM" id="SSF81383">
    <property type="entry name" value="F-box domain"/>
    <property type="match status" value="1"/>
</dbReference>
<sequence>MPGSRVGEAPGTSTTTELARHLWHLVRYCRGHYMALLASVEPTHAGARSKRQRATSVPNTPKEQGDHCELKQRVLGVTFGSAAGASPQSTVASVSSPPLGPLTISIPKQRCFLYGGVGLDRIRSCEISTSEAHTAFPSHPSLSLSPVHGGMRVKAFVWFVFFFCSIAVCPLMESEASWESLYASHLGRKVIENRAVSEGNEGVEEFTVSLDSILPYDILERIFSFLPMASTIRATSVCKRWYHIIHSKRFIWANKLPQMPWYFMFTCNEAAAGYAYDPVLRKWYNIDLPCIEKSNWFVSSSHGLVCFMDNDSRSRIFVCNPITKDCKRLLEPPGARFPDYSSLAMSVDRNSHHYTIVVVKSKQVPGDFSLWDFSIHIYRSESKSWVSSIKEVLSGWRGGDECVICNGVLYCLIHSTGVLGNADLRHSLIMYDLSARSSHASLMCMTIPAPCSLTCGRLINLKERLVMVGGIAKYDRPDIIKGIGIWELNKREWREVARMPHRFFQGFGELDDVFASSGTEDLIYIQSYGATALLVFDMSQKQWKWSVKCPVTKRFPLQLFTGFCFEPRLEAVS</sequence>
<comment type="caution">
    <text evidence="5">The sequence shown here is derived from an EMBL/GenBank/DDBJ whole genome shotgun (WGS) entry which is preliminary data.</text>
</comment>